<organism evidence="1 2">
    <name type="scientific">Trifolium medium</name>
    <dbReference type="NCBI Taxonomy" id="97028"/>
    <lineage>
        <taxon>Eukaryota</taxon>
        <taxon>Viridiplantae</taxon>
        <taxon>Streptophyta</taxon>
        <taxon>Embryophyta</taxon>
        <taxon>Tracheophyta</taxon>
        <taxon>Spermatophyta</taxon>
        <taxon>Magnoliopsida</taxon>
        <taxon>eudicotyledons</taxon>
        <taxon>Gunneridae</taxon>
        <taxon>Pentapetalae</taxon>
        <taxon>rosids</taxon>
        <taxon>fabids</taxon>
        <taxon>Fabales</taxon>
        <taxon>Fabaceae</taxon>
        <taxon>Papilionoideae</taxon>
        <taxon>50 kb inversion clade</taxon>
        <taxon>NPAAA clade</taxon>
        <taxon>Hologalegina</taxon>
        <taxon>IRL clade</taxon>
        <taxon>Trifolieae</taxon>
        <taxon>Trifolium</taxon>
    </lineage>
</organism>
<accession>A0A392TGN3</accession>
<proteinExistence type="predicted"/>
<protein>
    <submittedName>
        <fullName evidence="1">Uncharacterized protein</fullName>
    </submittedName>
</protein>
<dbReference type="EMBL" id="LXQA010566152">
    <property type="protein sequence ID" value="MCI59577.1"/>
    <property type="molecule type" value="Genomic_DNA"/>
</dbReference>
<name>A0A392TGN3_9FABA</name>
<sequence length="68" mass="7215">MPFPEKTGASTVDVTAPLPQHLFIFYSGSDECRVRSLAAIFGNGVCVFDPGGNECIFGSPALNSINNH</sequence>
<evidence type="ECO:0000313" key="1">
    <source>
        <dbReference type="EMBL" id="MCI59577.1"/>
    </source>
</evidence>
<reference evidence="1 2" key="1">
    <citation type="journal article" date="2018" name="Front. Plant Sci.">
        <title>Red Clover (Trifolium pratense) and Zigzag Clover (T. medium) - A Picture of Genomic Similarities and Differences.</title>
        <authorList>
            <person name="Dluhosova J."/>
            <person name="Istvanek J."/>
            <person name="Nedelnik J."/>
            <person name="Repkova J."/>
        </authorList>
    </citation>
    <scope>NUCLEOTIDE SEQUENCE [LARGE SCALE GENOMIC DNA]</scope>
    <source>
        <strain evidence="2">cv. 10/8</strain>
        <tissue evidence="1">Leaf</tissue>
    </source>
</reference>
<evidence type="ECO:0000313" key="2">
    <source>
        <dbReference type="Proteomes" id="UP000265520"/>
    </source>
</evidence>
<dbReference type="Proteomes" id="UP000265520">
    <property type="component" value="Unassembled WGS sequence"/>
</dbReference>
<keyword evidence="2" id="KW-1185">Reference proteome</keyword>
<feature type="non-terminal residue" evidence="1">
    <location>
        <position position="68"/>
    </location>
</feature>
<comment type="caution">
    <text evidence="1">The sequence shown here is derived from an EMBL/GenBank/DDBJ whole genome shotgun (WGS) entry which is preliminary data.</text>
</comment>
<dbReference type="AlphaFoldDB" id="A0A392TGN3"/>